<dbReference type="SUPFAM" id="SSF101898">
    <property type="entry name" value="NHL repeat"/>
    <property type="match status" value="1"/>
</dbReference>
<proteinExistence type="predicted"/>
<dbReference type="KEGG" id="chya:V22_32360"/>
<evidence type="ECO:0000313" key="3">
    <source>
        <dbReference type="Proteomes" id="UP000319976"/>
    </source>
</evidence>
<feature type="signal peptide" evidence="1">
    <location>
        <begin position="1"/>
        <end position="17"/>
    </location>
</feature>
<keyword evidence="3" id="KW-1185">Reference proteome</keyword>
<protein>
    <recommendedName>
        <fullName evidence="4">SMP-30/Gluconolaconase/LRE-like region</fullName>
    </recommendedName>
</protein>
<organism evidence="2 3">
    <name type="scientific">Calycomorphotria hydatis</name>
    <dbReference type="NCBI Taxonomy" id="2528027"/>
    <lineage>
        <taxon>Bacteria</taxon>
        <taxon>Pseudomonadati</taxon>
        <taxon>Planctomycetota</taxon>
        <taxon>Planctomycetia</taxon>
        <taxon>Planctomycetales</taxon>
        <taxon>Planctomycetaceae</taxon>
        <taxon>Calycomorphotria</taxon>
    </lineage>
</organism>
<feature type="chain" id="PRO_5021749879" description="SMP-30/Gluconolaconase/LRE-like region" evidence="1">
    <location>
        <begin position="18"/>
        <end position="312"/>
    </location>
</feature>
<dbReference type="OrthoDB" id="839202at2"/>
<name>A0A517TC81_9PLAN</name>
<dbReference type="Proteomes" id="UP000319976">
    <property type="component" value="Chromosome"/>
</dbReference>
<dbReference type="EMBL" id="CP036316">
    <property type="protein sequence ID" value="QDT65972.1"/>
    <property type="molecule type" value="Genomic_DNA"/>
</dbReference>
<accession>A0A517TC81</accession>
<evidence type="ECO:0008006" key="4">
    <source>
        <dbReference type="Google" id="ProtNLM"/>
    </source>
</evidence>
<evidence type="ECO:0000313" key="2">
    <source>
        <dbReference type="EMBL" id="QDT65972.1"/>
    </source>
</evidence>
<gene>
    <name evidence="2" type="ORF">V22_32360</name>
</gene>
<dbReference type="AlphaFoldDB" id="A0A517TC81"/>
<sequence precursor="true">MRYMLPIFLLLTIPAVAAEPSDSGWRFEEVERFYAKEALQGVAVDEKYFYAIVNKHIGKYDKKTGEKVDSFSADKELLPLIHMNSGVYSDGLLIVSHSNFNQIPATSSIEVFKTEPLKHYFSISLGTVDGSMTAFDVGPVFRLGEEVRVPRNAFAVFAHYSENPEWTGRGTRWTRATEYDIDDIGKITTSYKEKTDSDDQYHFGVSAKAENWVFPQSVIEQFEPHSCSGASIGADGLIYATGHDLEEVYVLQKPYAGSVLEHYDTLPVTFHGQAIAWDRTEGSRDLLYAIDRPTSQVVVSRLIKNEAGGRDE</sequence>
<evidence type="ECO:0000256" key="1">
    <source>
        <dbReference type="SAM" id="SignalP"/>
    </source>
</evidence>
<reference evidence="2 3" key="1">
    <citation type="submission" date="2019-02" db="EMBL/GenBank/DDBJ databases">
        <title>Deep-cultivation of Planctomycetes and their phenomic and genomic characterization uncovers novel biology.</title>
        <authorList>
            <person name="Wiegand S."/>
            <person name="Jogler M."/>
            <person name="Boedeker C."/>
            <person name="Pinto D."/>
            <person name="Vollmers J."/>
            <person name="Rivas-Marin E."/>
            <person name="Kohn T."/>
            <person name="Peeters S.H."/>
            <person name="Heuer A."/>
            <person name="Rast P."/>
            <person name="Oberbeckmann S."/>
            <person name="Bunk B."/>
            <person name="Jeske O."/>
            <person name="Meyerdierks A."/>
            <person name="Storesund J.E."/>
            <person name="Kallscheuer N."/>
            <person name="Luecker S."/>
            <person name="Lage O.M."/>
            <person name="Pohl T."/>
            <person name="Merkel B.J."/>
            <person name="Hornburger P."/>
            <person name="Mueller R.-W."/>
            <person name="Bruemmer F."/>
            <person name="Labrenz M."/>
            <person name="Spormann A.M."/>
            <person name="Op den Camp H."/>
            <person name="Overmann J."/>
            <person name="Amann R."/>
            <person name="Jetten M.S.M."/>
            <person name="Mascher T."/>
            <person name="Medema M.H."/>
            <person name="Devos D.P."/>
            <person name="Kaster A.-K."/>
            <person name="Ovreas L."/>
            <person name="Rohde M."/>
            <person name="Galperin M.Y."/>
            <person name="Jogler C."/>
        </authorList>
    </citation>
    <scope>NUCLEOTIDE SEQUENCE [LARGE SCALE GENOMIC DNA]</scope>
    <source>
        <strain evidence="2 3">V22</strain>
    </source>
</reference>
<dbReference type="RefSeq" id="WP_145264690.1">
    <property type="nucleotide sequence ID" value="NZ_CP036316.1"/>
</dbReference>
<keyword evidence="1" id="KW-0732">Signal</keyword>